<evidence type="ECO:0000313" key="5">
    <source>
        <dbReference type="Proteomes" id="UP000054558"/>
    </source>
</evidence>
<dbReference type="Proteomes" id="UP000054558">
    <property type="component" value="Unassembled WGS sequence"/>
</dbReference>
<dbReference type="InterPro" id="IPR032675">
    <property type="entry name" value="LRR_dom_sf"/>
</dbReference>
<proteinExistence type="predicted"/>
<evidence type="ECO:0000256" key="3">
    <source>
        <dbReference type="SAM" id="MobiDB-lite"/>
    </source>
</evidence>
<reference evidence="4 5" key="1">
    <citation type="journal article" date="2014" name="Nat. Commun.">
        <title>Klebsormidium flaccidum genome reveals primary factors for plant terrestrial adaptation.</title>
        <authorList>
            <person name="Hori K."/>
            <person name="Maruyama F."/>
            <person name="Fujisawa T."/>
            <person name="Togashi T."/>
            <person name="Yamamoto N."/>
            <person name="Seo M."/>
            <person name="Sato S."/>
            <person name="Yamada T."/>
            <person name="Mori H."/>
            <person name="Tajima N."/>
            <person name="Moriyama T."/>
            <person name="Ikeuchi M."/>
            <person name="Watanabe M."/>
            <person name="Wada H."/>
            <person name="Kobayashi K."/>
            <person name="Saito M."/>
            <person name="Masuda T."/>
            <person name="Sasaki-Sekimoto Y."/>
            <person name="Mashiguchi K."/>
            <person name="Awai K."/>
            <person name="Shimojima M."/>
            <person name="Masuda S."/>
            <person name="Iwai M."/>
            <person name="Nobusawa T."/>
            <person name="Narise T."/>
            <person name="Kondo S."/>
            <person name="Saito H."/>
            <person name="Sato R."/>
            <person name="Murakawa M."/>
            <person name="Ihara Y."/>
            <person name="Oshima-Yamada Y."/>
            <person name="Ohtaka K."/>
            <person name="Satoh M."/>
            <person name="Sonobe K."/>
            <person name="Ishii M."/>
            <person name="Ohtani R."/>
            <person name="Kanamori-Sato M."/>
            <person name="Honoki R."/>
            <person name="Miyazaki D."/>
            <person name="Mochizuki H."/>
            <person name="Umetsu J."/>
            <person name="Higashi K."/>
            <person name="Shibata D."/>
            <person name="Kamiya Y."/>
            <person name="Sato N."/>
            <person name="Nakamura Y."/>
            <person name="Tabata S."/>
            <person name="Ida S."/>
            <person name="Kurokawa K."/>
            <person name="Ohta H."/>
        </authorList>
    </citation>
    <scope>NUCLEOTIDE SEQUENCE [LARGE SCALE GENOMIC DNA]</scope>
    <source>
        <strain evidence="4 5">NIES-2285</strain>
    </source>
</reference>
<dbReference type="PANTHER" id="PTHR23119:SF44">
    <property type="entry name" value="PROTEIN LAP4"/>
    <property type="match status" value="1"/>
</dbReference>
<keyword evidence="1" id="KW-0433">Leucine-rich repeat</keyword>
<accession>A0A1Y1I5M2</accession>
<dbReference type="InterPro" id="IPR003591">
    <property type="entry name" value="Leu-rich_rpt_typical-subtyp"/>
</dbReference>
<evidence type="ECO:0000313" key="4">
    <source>
        <dbReference type="EMBL" id="GAQ86260.1"/>
    </source>
</evidence>
<dbReference type="SUPFAM" id="SSF52058">
    <property type="entry name" value="L domain-like"/>
    <property type="match status" value="1"/>
</dbReference>
<organism evidence="4 5">
    <name type="scientific">Klebsormidium nitens</name>
    <name type="common">Green alga</name>
    <name type="synonym">Ulothrix nitens</name>
    <dbReference type="NCBI Taxonomy" id="105231"/>
    <lineage>
        <taxon>Eukaryota</taxon>
        <taxon>Viridiplantae</taxon>
        <taxon>Streptophyta</taxon>
        <taxon>Klebsormidiophyceae</taxon>
        <taxon>Klebsormidiales</taxon>
        <taxon>Klebsormidiaceae</taxon>
        <taxon>Klebsormidium</taxon>
    </lineage>
</organism>
<evidence type="ECO:0000256" key="1">
    <source>
        <dbReference type="ARBA" id="ARBA00022614"/>
    </source>
</evidence>
<dbReference type="STRING" id="105231.A0A1Y1I5M2"/>
<protein>
    <submittedName>
        <fullName evidence="4">Leucine-rich repeat-containing protein</fullName>
    </submittedName>
</protein>
<dbReference type="SMART" id="SM00364">
    <property type="entry name" value="LRR_BAC"/>
    <property type="match status" value="5"/>
</dbReference>
<feature type="region of interest" description="Disordered" evidence="3">
    <location>
        <begin position="1"/>
        <end position="21"/>
    </location>
</feature>
<dbReference type="Gene3D" id="3.80.10.10">
    <property type="entry name" value="Ribonuclease Inhibitor"/>
    <property type="match status" value="1"/>
</dbReference>
<dbReference type="EMBL" id="DF237228">
    <property type="protein sequence ID" value="GAQ86260.1"/>
    <property type="molecule type" value="Genomic_DNA"/>
</dbReference>
<dbReference type="PANTHER" id="PTHR23119">
    <property type="entry name" value="DISCS LARGE"/>
    <property type="match status" value="1"/>
</dbReference>
<sequence>MSTMSASLGVGPGGSTSEMKTALEELRLARQKLRPRPSPVELAEAQAALVEGDKQLISDLEQLMLAPRPPELEAAQFASLQALRESRLRKAAELAQRAPLAVLELDEQHRHYDHLIMSAERALFANPQATKPPAPLNPEGVAAEPVAEPEWQDKQQVGANPLPTLQMPQRGEDTPGPALTGVPMLSHHKTTSGDQSGKATLVPAAEPAVIPNGQQGEGGPRVGENRAAASAGAAPVREVPEEKLPRLLAQAATSSSTCLDLSAEFAHELDFFPDTLPALPALMELSLAENRLPELPAGIGALPGLVRLEAQFNRLAELPSTLGGLTALTHLDLRSNCLEELPPALGRCARLRYLNVASNKLPALPEAIGALAGLETLVASLNHLRGLPAAIGGCTALTCLDVHYNEIRDVPEALGECRRLRQLDLGSNFAELRALPASLGQLSCLQTLTLSQNSLRALPISLGRLAQLKVLALEGNPLRYPPKAVVAAGTDAVLAFLAQQAAAAEADAAAAAQRGPLRKVWAKLRRKPKDLARQDSLDDLKRLA</sequence>
<dbReference type="InterPro" id="IPR001611">
    <property type="entry name" value="Leu-rich_rpt"/>
</dbReference>
<keyword evidence="2" id="KW-0677">Repeat</keyword>
<dbReference type="Pfam" id="PF13855">
    <property type="entry name" value="LRR_8"/>
    <property type="match status" value="2"/>
</dbReference>
<feature type="region of interest" description="Disordered" evidence="3">
    <location>
        <begin position="168"/>
        <end position="198"/>
    </location>
</feature>
<dbReference type="GO" id="GO:0016020">
    <property type="term" value="C:membrane"/>
    <property type="evidence" value="ECO:0007669"/>
    <property type="project" value="UniProtKB-SubCell"/>
</dbReference>
<feature type="region of interest" description="Disordered" evidence="3">
    <location>
        <begin position="210"/>
        <end position="238"/>
    </location>
</feature>
<evidence type="ECO:0000256" key="2">
    <source>
        <dbReference type="ARBA" id="ARBA00022737"/>
    </source>
</evidence>
<gene>
    <name evidence="4" type="ORF">KFL_002790080</name>
</gene>
<dbReference type="SMART" id="SM00369">
    <property type="entry name" value="LRR_TYP"/>
    <property type="match status" value="6"/>
</dbReference>
<dbReference type="InterPro" id="IPR050614">
    <property type="entry name" value="Synaptic_Scaffolding_LAP-MAGUK"/>
</dbReference>
<keyword evidence="5" id="KW-1185">Reference proteome</keyword>
<dbReference type="AlphaFoldDB" id="A0A1Y1I5M2"/>
<name>A0A1Y1I5M2_KLENI</name>
<dbReference type="GO" id="GO:0005737">
    <property type="term" value="C:cytoplasm"/>
    <property type="evidence" value="ECO:0000318"/>
    <property type="project" value="GO_Central"/>
</dbReference>
<dbReference type="OrthoDB" id="1668230at2759"/>
<dbReference type="OMA" id="FRSHEQR"/>